<protein>
    <recommendedName>
        <fullName evidence="6">Myb-like domain-containing protein</fullName>
    </recommendedName>
</protein>
<keyword evidence="5" id="KW-1185">Reference proteome</keyword>
<dbReference type="OrthoDB" id="4151352at2759"/>
<dbReference type="Pfam" id="PF13921">
    <property type="entry name" value="Myb_DNA-bind_6"/>
    <property type="match status" value="1"/>
</dbReference>
<dbReference type="AlphaFoldDB" id="A0A0G2ERA5"/>
<name>A0A0G2ERA5_PHACM</name>
<evidence type="ECO:0000259" key="2">
    <source>
        <dbReference type="PROSITE" id="PS50090"/>
    </source>
</evidence>
<evidence type="ECO:0000313" key="4">
    <source>
        <dbReference type="EMBL" id="KKY25317.1"/>
    </source>
</evidence>
<sequence>MDYHPQGPNPDIIAPGQSGPWAPEEDEILQHARARGIGWDRVKAEYFPNKTSNACRKRYERLLAKRKANDWDDQRMQRLALAYRDNRQAMWKPLADQLGEKWEHVEKACMDRGLKTLQNLASNHSRVQAHHARRISANGSSNSADSYTFDDSLNQDDSGIAMGLDAVSRRSSGNVMPGWNQILQQQGHH</sequence>
<dbReference type="PROSITE" id="PS50090">
    <property type="entry name" value="MYB_LIKE"/>
    <property type="match status" value="1"/>
</dbReference>
<evidence type="ECO:0000313" key="5">
    <source>
        <dbReference type="Proteomes" id="UP000053317"/>
    </source>
</evidence>
<evidence type="ECO:0000259" key="3">
    <source>
        <dbReference type="PROSITE" id="PS51294"/>
    </source>
</evidence>
<dbReference type="CDD" id="cd00167">
    <property type="entry name" value="SANT"/>
    <property type="match status" value="1"/>
</dbReference>
<proteinExistence type="predicted"/>
<feature type="region of interest" description="Disordered" evidence="1">
    <location>
        <begin position="1"/>
        <end position="21"/>
    </location>
</feature>
<evidence type="ECO:0008006" key="6">
    <source>
        <dbReference type="Google" id="ProtNLM"/>
    </source>
</evidence>
<dbReference type="EMBL" id="LCWF01000044">
    <property type="protein sequence ID" value="KKY25317.1"/>
    <property type="molecule type" value="Genomic_DNA"/>
</dbReference>
<dbReference type="InterPro" id="IPR017930">
    <property type="entry name" value="Myb_dom"/>
</dbReference>
<dbReference type="InterPro" id="IPR001005">
    <property type="entry name" value="SANT/Myb"/>
</dbReference>
<dbReference type="SUPFAM" id="SSF46689">
    <property type="entry name" value="Homeodomain-like"/>
    <property type="match status" value="1"/>
</dbReference>
<accession>A0A0G2ERA5</accession>
<feature type="domain" description="HTH myb-type" evidence="3">
    <location>
        <begin position="19"/>
        <end position="67"/>
    </location>
</feature>
<reference evidence="4 5" key="1">
    <citation type="submission" date="2015-05" db="EMBL/GenBank/DDBJ databases">
        <title>Distinctive expansion of gene families associated with plant cell wall degradation and secondary metabolism in the genomes of grapevine trunk pathogens.</title>
        <authorList>
            <person name="Lawrence D.P."/>
            <person name="Travadon R."/>
            <person name="Rolshausen P.E."/>
            <person name="Baumgartner K."/>
        </authorList>
    </citation>
    <scope>NUCLEOTIDE SEQUENCE [LARGE SCALE GENOMIC DNA]</scope>
    <source>
        <strain evidence="4">UCRPC4</strain>
    </source>
</reference>
<comment type="caution">
    <text evidence="4">The sequence shown here is derived from an EMBL/GenBank/DDBJ whole genome shotgun (WGS) entry which is preliminary data.</text>
</comment>
<dbReference type="Gene3D" id="1.10.10.60">
    <property type="entry name" value="Homeodomain-like"/>
    <property type="match status" value="1"/>
</dbReference>
<dbReference type="Proteomes" id="UP000053317">
    <property type="component" value="Unassembled WGS sequence"/>
</dbReference>
<dbReference type="PROSITE" id="PS51294">
    <property type="entry name" value="HTH_MYB"/>
    <property type="match status" value="1"/>
</dbReference>
<organism evidence="4 5">
    <name type="scientific">Phaeomoniella chlamydospora</name>
    <name type="common">Phaeoacremonium chlamydosporum</name>
    <dbReference type="NCBI Taxonomy" id="158046"/>
    <lineage>
        <taxon>Eukaryota</taxon>
        <taxon>Fungi</taxon>
        <taxon>Dikarya</taxon>
        <taxon>Ascomycota</taxon>
        <taxon>Pezizomycotina</taxon>
        <taxon>Eurotiomycetes</taxon>
        <taxon>Chaetothyriomycetidae</taxon>
        <taxon>Phaeomoniellales</taxon>
        <taxon>Phaeomoniellaceae</taxon>
        <taxon>Phaeomoniella</taxon>
    </lineage>
</organism>
<dbReference type="SMART" id="SM00717">
    <property type="entry name" value="SANT"/>
    <property type="match status" value="1"/>
</dbReference>
<evidence type="ECO:0000256" key="1">
    <source>
        <dbReference type="SAM" id="MobiDB-lite"/>
    </source>
</evidence>
<gene>
    <name evidence="4" type="ORF">UCRPC4_g01877</name>
</gene>
<dbReference type="InterPro" id="IPR009057">
    <property type="entry name" value="Homeodomain-like_sf"/>
</dbReference>
<feature type="domain" description="Myb-like" evidence="2">
    <location>
        <begin position="19"/>
        <end position="63"/>
    </location>
</feature>
<reference evidence="4 5" key="2">
    <citation type="submission" date="2015-05" db="EMBL/GenBank/DDBJ databases">
        <authorList>
            <person name="Morales-Cruz A."/>
            <person name="Amrine K.C."/>
            <person name="Cantu D."/>
        </authorList>
    </citation>
    <scope>NUCLEOTIDE SEQUENCE [LARGE SCALE GENOMIC DNA]</scope>
    <source>
        <strain evidence="4">UCRPC4</strain>
    </source>
</reference>